<name>A0A8T0IEE8_CERPU</name>
<dbReference type="EMBL" id="CM026424">
    <property type="protein sequence ID" value="KAG0581299.1"/>
    <property type="molecule type" value="Genomic_DNA"/>
</dbReference>
<organism evidence="1 2">
    <name type="scientific">Ceratodon purpureus</name>
    <name type="common">Fire moss</name>
    <name type="synonym">Dicranum purpureum</name>
    <dbReference type="NCBI Taxonomy" id="3225"/>
    <lineage>
        <taxon>Eukaryota</taxon>
        <taxon>Viridiplantae</taxon>
        <taxon>Streptophyta</taxon>
        <taxon>Embryophyta</taxon>
        <taxon>Bryophyta</taxon>
        <taxon>Bryophytina</taxon>
        <taxon>Bryopsida</taxon>
        <taxon>Dicranidae</taxon>
        <taxon>Pseudoditrichales</taxon>
        <taxon>Ditrichaceae</taxon>
        <taxon>Ceratodon</taxon>
    </lineage>
</organism>
<accession>A0A8T0IEE8</accession>
<evidence type="ECO:0000313" key="2">
    <source>
        <dbReference type="Proteomes" id="UP000822688"/>
    </source>
</evidence>
<protein>
    <submittedName>
        <fullName evidence="1">Uncharacterized protein</fullName>
    </submittedName>
</protein>
<reference evidence="1" key="1">
    <citation type="submission" date="2020-06" db="EMBL/GenBank/DDBJ databases">
        <title>WGS assembly of Ceratodon purpureus strain R40.</title>
        <authorList>
            <person name="Carey S.B."/>
            <person name="Jenkins J."/>
            <person name="Shu S."/>
            <person name="Lovell J.T."/>
            <person name="Sreedasyam A."/>
            <person name="Maumus F."/>
            <person name="Tiley G.P."/>
            <person name="Fernandez-Pozo N."/>
            <person name="Barry K."/>
            <person name="Chen C."/>
            <person name="Wang M."/>
            <person name="Lipzen A."/>
            <person name="Daum C."/>
            <person name="Saski C.A."/>
            <person name="Payton A.C."/>
            <person name="Mcbreen J.C."/>
            <person name="Conrad R.E."/>
            <person name="Kollar L.M."/>
            <person name="Olsson S."/>
            <person name="Huttunen S."/>
            <person name="Landis J.B."/>
            <person name="Wickett N.J."/>
            <person name="Johnson M.G."/>
            <person name="Rensing S.A."/>
            <person name="Grimwood J."/>
            <person name="Schmutz J."/>
            <person name="Mcdaniel S.F."/>
        </authorList>
    </citation>
    <scope>NUCLEOTIDE SEQUENCE</scope>
    <source>
        <strain evidence="1">R40</strain>
    </source>
</reference>
<gene>
    <name evidence="1" type="ORF">KC19_4G240900</name>
</gene>
<dbReference type="Proteomes" id="UP000822688">
    <property type="component" value="Chromosome 4"/>
</dbReference>
<proteinExistence type="predicted"/>
<keyword evidence="2" id="KW-1185">Reference proteome</keyword>
<dbReference type="AlphaFoldDB" id="A0A8T0IEE8"/>
<evidence type="ECO:0000313" key="1">
    <source>
        <dbReference type="EMBL" id="KAG0581299.1"/>
    </source>
</evidence>
<comment type="caution">
    <text evidence="1">The sequence shown here is derived from an EMBL/GenBank/DDBJ whole genome shotgun (WGS) entry which is preliminary data.</text>
</comment>
<sequence length="53" mass="6165">METCQSKSNGKYGDHELTQNSMCLVLEVFLLSIRCTEVHTSKCLRKFQEEYCC</sequence>